<keyword evidence="5 6" id="KW-0472">Membrane</keyword>
<evidence type="ECO:0000256" key="5">
    <source>
        <dbReference type="ARBA" id="ARBA00023136"/>
    </source>
</evidence>
<dbReference type="InterPro" id="IPR050638">
    <property type="entry name" value="AA-Vitamin_Transporters"/>
</dbReference>
<organism evidence="8 9">
    <name type="scientific">Mucilaginibacter mallensis</name>
    <dbReference type="NCBI Taxonomy" id="652787"/>
    <lineage>
        <taxon>Bacteria</taxon>
        <taxon>Pseudomonadati</taxon>
        <taxon>Bacteroidota</taxon>
        <taxon>Sphingobacteriia</taxon>
        <taxon>Sphingobacteriales</taxon>
        <taxon>Sphingobacteriaceae</taxon>
        <taxon>Mucilaginibacter</taxon>
    </lineage>
</organism>
<dbReference type="PANTHER" id="PTHR32322:SF2">
    <property type="entry name" value="EAMA DOMAIN-CONTAINING PROTEIN"/>
    <property type="match status" value="1"/>
</dbReference>
<gene>
    <name evidence="8" type="ORF">SAMN05216490_4249</name>
</gene>
<dbReference type="InterPro" id="IPR037185">
    <property type="entry name" value="EmrE-like"/>
</dbReference>
<dbReference type="AlphaFoldDB" id="A0A1H2BNU3"/>
<evidence type="ECO:0000256" key="6">
    <source>
        <dbReference type="SAM" id="Phobius"/>
    </source>
</evidence>
<dbReference type="Proteomes" id="UP000199679">
    <property type="component" value="Chromosome I"/>
</dbReference>
<evidence type="ECO:0000313" key="9">
    <source>
        <dbReference type="Proteomes" id="UP000199679"/>
    </source>
</evidence>
<dbReference type="RefSeq" id="WP_091377779.1">
    <property type="nucleotide sequence ID" value="NZ_LT629740.1"/>
</dbReference>
<evidence type="ECO:0000259" key="7">
    <source>
        <dbReference type="Pfam" id="PF00892"/>
    </source>
</evidence>
<dbReference type="Pfam" id="PF00892">
    <property type="entry name" value="EamA"/>
    <property type="match status" value="2"/>
</dbReference>
<dbReference type="PANTHER" id="PTHR32322">
    <property type="entry name" value="INNER MEMBRANE TRANSPORTER"/>
    <property type="match status" value="1"/>
</dbReference>
<keyword evidence="9" id="KW-1185">Reference proteome</keyword>
<keyword evidence="4 6" id="KW-1133">Transmembrane helix</keyword>
<feature type="transmembrane region" description="Helical" evidence="6">
    <location>
        <begin position="129"/>
        <end position="149"/>
    </location>
</feature>
<accession>A0A1H2BNU3</accession>
<evidence type="ECO:0000313" key="8">
    <source>
        <dbReference type="EMBL" id="SDT60020.1"/>
    </source>
</evidence>
<comment type="similarity">
    <text evidence="2">Belongs to the EamA transporter family.</text>
</comment>
<proteinExistence type="inferred from homology"/>
<reference evidence="8 9" key="1">
    <citation type="submission" date="2016-10" db="EMBL/GenBank/DDBJ databases">
        <authorList>
            <person name="de Groot N.N."/>
        </authorList>
    </citation>
    <scope>NUCLEOTIDE SEQUENCE [LARGE SCALE GENOMIC DNA]</scope>
    <source>
        <strain evidence="8 9">MP1X4</strain>
    </source>
</reference>
<dbReference type="SUPFAM" id="SSF103481">
    <property type="entry name" value="Multidrug resistance efflux transporter EmrE"/>
    <property type="match status" value="2"/>
</dbReference>
<dbReference type="EMBL" id="LT629740">
    <property type="protein sequence ID" value="SDT60020.1"/>
    <property type="molecule type" value="Genomic_DNA"/>
</dbReference>
<feature type="transmembrane region" description="Helical" evidence="6">
    <location>
        <begin position="73"/>
        <end position="93"/>
    </location>
</feature>
<feature type="transmembrane region" description="Helical" evidence="6">
    <location>
        <begin position="99"/>
        <end position="117"/>
    </location>
</feature>
<protein>
    <submittedName>
        <fullName evidence="8">Permease of the drug/metabolite transporter (DMT) superfamily</fullName>
    </submittedName>
</protein>
<dbReference type="GO" id="GO:0016020">
    <property type="term" value="C:membrane"/>
    <property type="evidence" value="ECO:0007669"/>
    <property type="project" value="UniProtKB-SubCell"/>
</dbReference>
<evidence type="ECO:0000256" key="3">
    <source>
        <dbReference type="ARBA" id="ARBA00022692"/>
    </source>
</evidence>
<feature type="transmembrane region" description="Helical" evidence="6">
    <location>
        <begin position="12"/>
        <end position="35"/>
    </location>
</feature>
<feature type="domain" description="EamA" evidence="7">
    <location>
        <begin position="163"/>
        <end position="301"/>
    </location>
</feature>
<sequence>MIQSSNKTSALLVIIAFAIVYVVWGSTYFFIQMAIHGFPPMLMGAFRYFTAGILMLIWCRIKGDKLWVWKDIKTSAVCGLLMLFVATGVVIWVERTLPSAMVAIMVSANPVWFVILDKANWKINLKNRSTIAGIILGFSGVLLLFGEAIERSLNGSLGQAQLIGLFLLILSPIAWSAGSLYSKKNAVNAPARLNVAWQMIIAGLAFIPASALHNEYSTFHFSQVPAQAWFALVYLILFGSIAAFSAYVWLLGVRPATQVSTHSYVNPVIAVLLGMGFNNEHITILQIFGLLVILVSVLLVNLSKYGPAFKNRISSIWVSIKGLNPFAKKDKMADVCCQS</sequence>
<feature type="transmembrane region" description="Helical" evidence="6">
    <location>
        <begin position="231"/>
        <end position="252"/>
    </location>
</feature>
<feature type="transmembrane region" description="Helical" evidence="6">
    <location>
        <begin position="161"/>
        <end position="181"/>
    </location>
</feature>
<keyword evidence="3 6" id="KW-0812">Transmembrane</keyword>
<feature type="transmembrane region" description="Helical" evidence="6">
    <location>
        <begin position="283"/>
        <end position="302"/>
    </location>
</feature>
<name>A0A1H2BNU3_MUCMA</name>
<evidence type="ECO:0000256" key="1">
    <source>
        <dbReference type="ARBA" id="ARBA00004141"/>
    </source>
</evidence>
<dbReference type="STRING" id="652787.SAMN05216490_4249"/>
<evidence type="ECO:0000256" key="4">
    <source>
        <dbReference type="ARBA" id="ARBA00022989"/>
    </source>
</evidence>
<feature type="transmembrane region" description="Helical" evidence="6">
    <location>
        <begin position="259"/>
        <end position="277"/>
    </location>
</feature>
<feature type="domain" description="EamA" evidence="7">
    <location>
        <begin position="13"/>
        <end position="145"/>
    </location>
</feature>
<dbReference type="Gene3D" id="1.10.3730.20">
    <property type="match status" value="1"/>
</dbReference>
<feature type="transmembrane region" description="Helical" evidence="6">
    <location>
        <begin position="41"/>
        <end position="61"/>
    </location>
</feature>
<dbReference type="OrthoDB" id="9812547at2"/>
<feature type="transmembrane region" description="Helical" evidence="6">
    <location>
        <begin position="193"/>
        <end position="211"/>
    </location>
</feature>
<dbReference type="InterPro" id="IPR000620">
    <property type="entry name" value="EamA_dom"/>
</dbReference>
<evidence type="ECO:0000256" key="2">
    <source>
        <dbReference type="ARBA" id="ARBA00007362"/>
    </source>
</evidence>
<comment type="subcellular location">
    <subcellularLocation>
        <location evidence="1">Membrane</location>
        <topology evidence="1">Multi-pass membrane protein</topology>
    </subcellularLocation>
</comment>